<evidence type="ECO:0000256" key="1">
    <source>
        <dbReference type="ARBA" id="ARBA00038357"/>
    </source>
</evidence>
<dbReference type="OrthoDB" id="10257697at2759"/>
<protein>
    <submittedName>
        <fullName evidence="5">Membrane steroid-binding 2</fullName>
    </submittedName>
</protein>
<dbReference type="SUPFAM" id="SSF55856">
    <property type="entry name" value="Cytochrome b5-like heme/steroid binding domain"/>
    <property type="match status" value="1"/>
</dbReference>
<dbReference type="InterPro" id="IPR001199">
    <property type="entry name" value="Cyt_B5-like_heme/steroid-bd"/>
</dbReference>
<evidence type="ECO:0000256" key="3">
    <source>
        <dbReference type="SAM" id="Phobius"/>
    </source>
</evidence>
<name>A0A8H4LGJ5_9HYPO</name>
<sequence>MAEESTLRHRKPQHEDQESESDQSQPTTPTKKGTKRSSKEVDEEDPWDNYSPYVDVLRVIAFLLLASCGLSYVISGGESWFWGMKNPPPYLTTKFYKELITGPVESSHRSRALRPTDTLLKPPPVYMTLSELSLFDGTDPERPLLLAINGTIYDVSKGRRMYGPGGSYHNFAAVDAARGFITGCFREDRTADLRGVEEAFLPLDDPEIDAHWTPEELAALKVKELAYAKAQAHKTLQHWVNFFANSKKYERVGYVLREDDWLEKEEPKVLCDQAHQNRKKRKIPEKDEL</sequence>
<dbReference type="InterPro" id="IPR036400">
    <property type="entry name" value="Cyt_B5-like_heme/steroid_sf"/>
</dbReference>
<proteinExistence type="inferred from homology"/>
<gene>
    <name evidence="5" type="ORF">FALBO_3867</name>
</gene>
<dbReference type="GO" id="GO:0012505">
    <property type="term" value="C:endomembrane system"/>
    <property type="evidence" value="ECO:0007669"/>
    <property type="project" value="TreeGrafter"/>
</dbReference>
<dbReference type="InterPro" id="IPR050577">
    <property type="entry name" value="MAPR/NEUFC/NENF-like"/>
</dbReference>
<dbReference type="Proteomes" id="UP000554235">
    <property type="component" value="Unassembled WGS sequence"/>
</dbReference>
<dbReference type="Gene3D" id="3.10.120.10">
    <property type="entry name" value="Cytochrome b5-like heme/steroid binding domain"/>
    <property type="match status" value="1"/>
</dbReference>
<keyword evidence="3" id="KW-0812">Transmembrane</keyword>
<keyword evidence="3" id="KW-0472">Membrane</keyword>
<evidence type="ECO:0000313" key="6">
    <source>
        <dbReference type="Proteomes" id="UP000554235"/>
    </source>
</evidence>
<accession>A0A8H4LGJ5</accession>
<dbReference type="Pfam" id="PF00173">
    <property type="entry name" value="Cyt-b5"/>
    <property type="match status" value="1"/>
</dbReference>
<keyword evidence="3" id="KW-1133">Transmembrane helix</keyword>
<dbReference type="GO" id="GO:0016020">
    <property type="term" value="C:membrane"/>
    <property type="evidence" value="ECO:0007669"/>
    <property type="project" value="TreeGrafter"/>
</dbReference>
<dbReference type="FunFam" id="3.10.120.10:FF:000018">
    <property type="entry name" value="Heme/steroid binding domain protein, putative"/>
    <property type="match status" value="1"/>
</dbReference>
<feature type="region of interest" description="Disordered" evidence="2">
    <location>
        <begin position="1"/>
        <end position="45"/>
    </location>
</feature>
<feature type="compositionally biased region" description="Polar residues" evidence="2">
    <location>
        <begin position="22"/>
        <end position="31"/>
    </location>
</feature>
<evidence type="ECO:0000313" key="5">
    <source>
        <dbReference type="EMBL" id="KAF4469240.1"/>
    </source>
</evidence>
<evidence type="ECO:0000259" key="4">
    <source>
        <dbReference type="SMART" id="SM01117"/>
    </source>
</evidence>
<keyword evidence="6" id="KW-1185">Reference proteome</keyword>
<dbReference type="EMBL" id="JAADYS010000503">
    <property type="protein sequence ID" value="KAF4469240.1"/>
    <property type="molecule type" value="Genomic_DNA"/>
</dbReference>
<feature type="transmembrane region" description="Helical" evidence="3">
    <location>
        <begin position="56"/>
        <end position="75"/>
    </location>
</feature>
<dbReference type="PANTHER" id="PTHR10281:SF76">
    <property type="entry name" value="CALCUTTA CUP-RELATED"/>
    <property type="match status" value="1"/>
</dbReference>
<organism evidence="5 6">
    <name type="scientific">Fusarium albosuccineum</name>
    <dbReference type="NCBI Taxonomy" id="1237068"/>
    <lineage>
        <taxon>Eukaryota</taxon>
        <taxon>Fungi</taxon>
        <taxon>Dikarya</taxon>
        <taxon>Ascomycota</taxon>
        <taxon>Pezizomycotina</taxon>
        <taxon>Sordariomycetes</taxon>
        <taxon>Hypocreomycetidae</taxon>
        <taxon>Hypocreales</taxon>
        <taxon>Nectriaceae</taxon>
        <taxon>Fusarium</taxon>
        <taxon>Fusarium decemcellulare species complex</taxon>
    </lineage>
</organism>
<dbReference type="PANTHER" id="PTHR10281">
    <property type="entry name" value="MEMBRANE-ASSOCIATED PROGESTERONE RECEPTOR COMPONENT-RELATED"/>
    <property type="match status" value="1"/>
</dbReference>
<comment type="caution">
    <text evidence="5">The sequence shown here is derived from an EMBL/GenBank/DDBJ whole genome shotgun (WGS) entry which is preliminary data.</text>
</comment>
<feature type="domain" description="Cytochrome b5 heme-binding" evidence="4">
    <location>
        <begin position="127"/>
        <end position="209"/>
    </location>
</feature>
<dbReference type="AlphaFoldDB" id="A0A8H4LGJ5"/>
<dbReference type="SMART" id="SM01117">
    <property type="entry name" value="Cyt-b5"/>
    <property type="match status" value="1"/>
</dbReference>
<comment type="similarity">
    <text evidence="1">Belongs to the cytochrome b5 family. MAPR subfamily.</text>
</comment>
<evidence type="ECO:0000256" key="2">
    <source>
        <dbReference type="SAM" id="MobiDB-lite"/>
    </source>
</evidence>
<reference evidence="5 6" key="1">
    <citation type="submission" date="2020-01" db="EMBL/GenBank/DDBJ databases">
        <title>Identification and distribution of gene clusters putatively required for synthesis of sphingolipid metabolism inhibitors in phylogenetically diverse species of the filamentous fungus Fusarium.</title>
        <authorList>
            <person name="Kim H.-S."/>
            <person name="Busman M."/>
            <person name="Brown D.W."/>
            <person name="Divon H."/>
            <person name="Uhlig S."/>
            <person name="Proctor R.H."/>
        </authorList>
    </citation>
    <scope>NUCLEOTIDE SEQUENCE [LARGE SCALE GENOMIC DNA]</scope>
    <source>
        <strain evidence="5 6">NRRL 20459</strain>
    </source>
</reference>